<dbReference type="PIRSF" id="PIRSF002811">
    <property type="entry name" value="DnaG"/>
    <property type="match status" value="1"/>
</dbReference>
<evidence type="ECO:0000256" key="7">
    <source>
        <dbReference type="ARBA" id="ARBA00022771"/>
    </source>
</evidence>
<dbReference type="InterPro" id="IPR019475">
    <property type="entry name" value="DNA_primase_DnaB-bd"/>
</dbReference>
<evidence type="ECO:0000256" key="1">
    <source>
        <dbReference type="ARBA" id="ARBA00022478"/>
    </source>
</evidence>
<evidence type="ECO:0000256" key="10">
    <source>
        <dbReference type="ARBA" id="ARBA00023125"/>
    </source>
</evidence>
<keyword evidence="2 12" id="KW-0639">Primosome</keyword>
<dbReference type="InterPro" id="IPR007693">
    <property type="entry name" value="DNA_helicase_DnaB-like_N"/>
</dbReference>
<sequence>MNHLDEIRAKLNIEDIVSGYVQLKKAGRNLKGLCPFHNDSRPSFMVSPEKGIGYCFSCNTGGDIFKFIQLIENVDFPAAVRILADKAGVRLPEFKPEVHNEKLRILKANEMTTEFFADQLKDSKSAMEYFVGRGLTEATIKEFKLGLSPDSYTALRDHMKKADFDEKLLLSAGLISQRSIADKNTYDRFRNRYMFPIHDQQGNAVGFGGRIIGDGEPKYLNSPDTPVYNKSFVLYGLSLAKDSIKKEDLAIFVEGYMDVIAAHQAGTRNTVATSGTALTAPQLKLIKRYTRNIAFAFDADSAGLEATKRAIELAREAELNIRIIQIPEGKDPDECIQKSPEAWKEAIKKAVKAMDFYFTHAFSLYNPGDLEGKKSILDLLLPLIKQTSTSMEQNEHLKRLAFELKTEVKYLWEDMKNLTAKKTYKPASKIEAVAQKKDVFSREEFLLGFILEYPDLYKIVHENLIDVASFDQASEKIYKALKKVYNSRSVIDAVELRAELSEREQERLDILPLLIEEHYPDFSQESAKKEVITLIRQINRKNVHSSQKEFEFKIRAAQDPGERTLLLNQYSQILKLANKI</sequence>
<keyword evidence="1 12" id="KW-0240">DNA-directed RNA polymerase</keyword>
<evidence type="ECO:0000256" key="3">
    <source>
        <dbReference type="ARBA" id="ARBA00022679"/>
    </source>
</evidence>
<dbReference type="GO" id="GO:0003899">
    <property type="term" value="F:DNA-directed RNA polymerase activity"/>
    <property type="evidence" value="ECO:0007669"/>
    <property type="project" value="UniProtKB-UniRule"/>
</dbReference>
<evidence type="ECO:0000256" key="5">
    <source>
        <dbReference type="ARBA" id="ARBA00022705"/>
    </source>
</evidence>
<dbReference type="InterPro" id="IPR013264">
    <property type="entry name" value="DNAG_N"/>
</dbReference>
<keyword evidence="6 12" id="KW-0479">Metal-binding</keyword>
<dbReference type="SUPFAM" id="SSF48024">
    <property type="entry name" value="N-terminal domain of DnaB helicase"/>
    <property type="match status" value="1"/>
</dbReference>
<dbReference type="Pfam" id="PF08275">
    <property type="entry name" value="DNAG_N"/>
    <property type="match status" value="1"/>
</dbReference>
<comment type="cofactor">
    <cofactor evidence="12 13 14">
        <name>Zn(2+)</name>
        <dbReference type="ChEBI" id="CHEBI:29105"/>
    </cofactor>
    <text evidence="12 13 14">Binds 1 zinc ion per monomer.</text>
</comment>
<dbReference type="InterPro" id="IPR002694">
    <property type="entry name" value="Znf_CHC2"/>
</dbReference>
<dbReference type="FunFam" id="3.40.1360.10:FF:000002">
    <property type="entry name" value="DNA primase"/>
    <property type="match status" value="1"/>
</dbReference>
<reference evidence="16" key="1">
    <citation type="journal article" date="2020" name="mSystems">
        <title>Genome- and Community-Level Interaction Insights into Carbon Utilization and Element Cycling Functions of Hydrothermarchaeota in Hydrothermal Sediment.</title>
        <authorList>
            <person name="Zhou Z."/>
            <person name="Liu Y."/>
            <person name="Xu W."/>
            <person name="Pan J."/>
            <person name="Luo Z.H."/>
            <person name="Li M."/>
        </authorList>
    </citation>
    <scope>NUCLEOTIDE SEQUENCE [LARGE SCALE GENOMIC DNA]</scope>
    <source>
        <strain evidence="16">HyVt-19</strain>
    </source>
</reference>
<dbReference type="GO" id="GO:0008270">
    <property type="term" value="F:zinc ion binding"/>
    <property type="evidence" value="ECO:0007669"/>
    <property type="project" value="UniProtKB-UniRule"/>
</dbReference>
<dbReference type="PANTHER" id="PTHR30313">
    <property type="entry name" value="DNA PRIMASE"/>
    <property type="match status" value="1"/>
</dbReference>
<dbReference type="GO" id="GO:0005524">
    <property type="term" value="F:ATP binding"/>
    <property type="evidence" value="ECO:0007669"/>
    <property type="project" value="InterPro"/>
</dbReference>
<keyword evidence="10 12" id="KW-0238">DNA-binding</keyword>
<dbReference type="PROSITE" id="PS50880">
    <property type="entry name" value="TOPRIM"/>
    <property type="match status" value="1"/>
</dbReference>
<dbReference type="InterPro" id="IPR036185">
    <property type="entry name" value="DNA_heli_DnaB-like_N_sf"/>
</dbReference>
<evidence type="ECO:0000256" key="8">
    <source>
        <dbReference type="ARBA" id="ARBA00022833"/>
    </source>
</evidence>
<evidence type="ECO:0000256" key="12">
    <source>
        <dbReference type="HAMAP-Rule" id="MF_00974"/>
    </source>
</evidence>
<dbReference type="NCBIfam" id="TIGR01391">
    <property type="entry name" value="dnaG"/>
    <property type="match status" value="1"/>
</dbReference>
<accession>A0A7C0WSF8</accession>
<dbReference type="GO" id="GO:0000428">
    <property type="term" value="C:DNA-directed RNA polymerase complex"/>
    <property type="evidence" value="ECO:0007669"/>
    <property type="project" value="UniProtKB-KW"/>
</dbReference>
<gene>
    <name evidence="12" type="primary">dnaG</name>
    <name evidence="16" type="ORF">ENG14_05065</name>
</gene>
<protein>
    <recommendedName>
        <fullName evidence="12 13">DNA primase</fullName>
        <ecNumber evidence="12">2.7.7.101</ecNumber>
    </recommendedName>
</protein>
<dbReference type="Gene3D" id="3.90.580.10">
    <property type="entry name" value="Zinc finger, CHC2-type domain"/>
    <property type="match status" value="1"/>
</dbReference>
<dbReference type="InterPro" id="IPR050219">
    <property type="entry name" value="DnaG_primase"/>
</dbReference>
<dbReference type="EMBL" id="DQZW01000240">
    <property type="protein sequence ID" value="HDL90254.1"/>
    <property type="molecule type" value="Genomic_DNA"/>
</dbReference>
<keyword evidence="8 12" id="KW-0862">Zinc</keyword>
<keyword evidence="9" id="KW-0460">Magnesium</keyword>
<dbReference type="GO" id="GO:0003677">
    <property type="term" value="F:DNA binding"/>
    <property type="evidence" value="ECO:0007669"/>
    <property type="project" value="UniProtKB-KW"/>
</dbReference>
<proteinExistence type="inferred from homology"/>
<dbReference type="Gene3D" id="3.40.1360.10">
    <property type="match status" value="1"/>
</dbReference>
<comment type="similarity">
    <text evidence="12 13">Belongs to the DnaG primase family.</text>
</comment>
<evidence type="ECO:0000313" key="16">
    <source>
        <dbReference type="EMBL" id="HDL90254.1"/>
    </source>
</evidence>
<evidence type="ECO:0000256" key="9">
    <source>
        <dbReference type="ARBA" id="ARBA00022842"/>
    </source>
</evidence>
<dbReference type="GO" id="GO:1990077">
    <property type="term" value="C:primosome complex"/>
    <property type="evidence" value="ECO:0007669"/>
    <property type="project" value="UniProtKB-KW"/>
</dbReference>
<dbReference type="SMART" id="SM00493">
    <property type="entry name" value="TOPRIM"/>
    <property type="match status" value="1"/>
</dbReference>
<keyword evidence="7 12" id="KW-0863">Zinc-finger</keyword>
<dbReference type="InterPro" id="IPR036977">
    <property type="entry name" value="DNA_primase_Znf_CHC2"/>
</dbReference>
<evidence type="ECO:0000256" key="13">
    <source>
        <dbReference type="PIRNR" id="PIRNR002811"/>
    </source>
</evidence>
<dbReference type="HAMAP" id="MF_00974">
    <property type="entry name" value="DNA_primase_DnaG"/>
    <property type="match status" value="1"/>
</dbReference>
<evidence type="ECO:0000259" key="15">
    <source>
        <dbReference type="PROSITE" id="PS50880"/>
    </source>
</evidence>
<dbReference type="InterPro" id="IPR034151">
    <property type="entry name" value="TOPRIM_DnaG_bac"/>
</dbReference>
<dbReference type="InterPro" id="IPR037068">
    <property type="entry name" value="DNA_primase_core_N_sf"/>
</dbReference>
<evidence type="ECO:0000256" key="11">
    <source>
        <dbReference type="ARBA" id="ARBA00023163"/>
    </source>
</evidence>
<keyword evidence="4 12" id="KW-0548">Nucleotidyltransferase</keyword>
<dbReference type="Gene3D" id="3.90.980.10">
    <property type="entry name" value="DNA primase, catalytic core, N-terminal domain"/>
    <property type="match status" value="1"/>
</dbReference>
<dbReference type="InterPro" id="IPR006295">
    <property type="entry name" value="DNA_primase_DnaG"/>
</dbReference>
<evidence type="ECO:0000256" key="2">
    <source>
        <dbReference type="ARBA" id="ARBA00022515"/>
    </source>
</evidence>
<dbReference type="AlphaFoldDB" id="A0A7C0WSF8"/>
<dbReference type="SUPFAM" id="SSF56731">
    <property type="entry name" value="DNA primase core"/>
    <property type="match status" value="1"/>
</dbReference>
<comment type="catalytic activity">
    <reaction evidence="12">
        <text>ssDNA + n NTP = ssDNA/pppN(pN)n-1 hybrid + (n-1) diphosphate.</text>
        <dbReference type="EC" id="2.7.7.101"/>
    </reaction>
</comment>
<keyword evidence="3 12" id="KW-0808">Transferase</keyword>
<dbReference type="GO" id="GO:0003678">
    <property type="term" value="F:DNA helicase activity"/>
    <property type="evidence" value="ECO:0007669"/>
    <property type="project" value="InterPro"/>
</dbReference>
<keyword evidence="11 12" id="KW-0804">Transcription</keyword>
<dbReference type="GO" id="GO:0006269">
    <property type="term" value="P:DNA replication, synthesis of primer"/>
    <property type="evidence" value="ECO:0007669"/>
    <property type="project" value="UniProtKB-UniRule"/>
</dbReference>
<dbReference type="InterPro" id="IPR030846">
    <property type="entry name" value="DnaG_bac"/>
</dbReference>
<comment type="caution">
    <text evidence="16">The sequence shown here is derived from an EMBL/GenBank/DDBJ whole genome shotgun (WGS) entry which is preliminary data.</text>
</comment>
<feature type="zinc finger region" description="CHC2-type" evidence="12 14">
    <location>
        <begin position="34"/>
        <end position="58"/>
    </location>
</feature>
<feature type="domain" description="Toprim" evidence="15">
    <location>
        <begin position="248"/>
        <end position="329"/>
    </location>
</feature>
<dbReference type="GO" id="GO:0005737">
    <property type="term" value="C:cytoplasm"/>
    <property type="evidence" value="ECO:0007669"/>
    <property type="project" value="TreeGrafter"/>
</dbReference>
<dbReference type="SUPFAM" id="SSF57783">
    <property type="entry name" value="Zinc beta-ribbon"/>
    <property type="match status" value="1"/>
</dbReference>
<dbReference type="Proteomes" id="UP000886355">
    <property type="component" value="Unassembled WGS sequence"/>
</dbReference>
<keyword evidence="5 12" id="KW-0235">DNA replication</keyword>
<evidence type="ECO:0000256" key="4">
    <source>
        <dbReference type="ARBA" id="ARBA00022695"/>
    </source>
</evidence>
<dbReference type="Pfam" id="PF00772">
    <property type="entry name" value="DnaB"/>
    <property type="match status" value="1"/>
</dbReference>
<dbReference type="CDD" id="cd03364">
    <property type="entry name" value="TOPRIM_DnaG_primases"/>
    <property type="match status" value="1"/>
</dbReference>
<dbReference type="FunFam" id="3.90.580.10:FF:000001">
    <property type="entry name" value="DNA primase"/>
    <property type="match status" value="1"/>
</dbReference>
<dbReference type="PANTHER" id="PTHR30313:SF2">
    <property type="entry name" value="DNA PRIMASE"/>
    <property type="match status" value="1"/>
</dbReference>
<comment type="subunit">
    <text evidence="12">Monomer. Interacts with DnaB.</text>
</comment>
<dbReference type="InterPro" id="IPR006171">
    <property type="entry name" value="TOPRIM_dom"/>
</dbReference>
<dbReference type="Pfam" id="PF01807">
    <property type="entry name" value="Zn_ribbon_DnaG"/>
    <property type="match status" value="1"/>
</dbReference>
<evidence type="ECO:0000256" key="6">
    <source>
        <dbReference type="ARBA" id="ARBA00022723"/>
    </source>
</evidence>
<evidence type="ECO:0000256" key="14">
    <source>
        <dbReference type="PIRSR" id="PIRSR002811-1"/>
    </source>
</evidence>
<comment type="domain">
    <text evidence="12">Contains an N-terminal zinc-binding domain, a central core domain that contains the primase activity, and a C-terminal DnaB-binding domain.</text>
</comment>
<dbReference type="SMART" id="SM00400">
    <property type="entry name" value="ZnF_CHCC"/>
    <property type="match status" value="1"/>
</dbReference>
<organism evidence="16">
    <name type="scientific">Thermodesulforhabdus norvegica</name>
    <dbReference type="NCBI Taxonomy" id="39841"/>
    <lineage>
        <taxon>Bacteria</taxon>
        <taxon>Pseudomonadati</taxon>
        <taxon>Thermodesulfobacteriota</taxon>
        <taxon>Syntrophobacteria</taxon>
        <taxon>Syntrophobacterales</taxon>
        <taxon>Thermodesulforhabdaceae</taxon>
        <taxon>Thermodesulforhabdus</taxon>
    </lineage>
</organism>
<dbReference type="Pfam" id="PF13155">
    <property type="entry name" value="Toprim_2"/>
    <property type="match status" value="1"/>
</dbReference>
<dbReference type="EC" id="2.7.7.101" evidence="12"/>
<comment type="function">
    <text evidence="12 13">RNA polymerase that catalyzes the synthesis of short RNA molecules used as primers for DNA polymerase during DNA replication.</text>
</comment>
<dbReference type="Pfam" id="PF10410">
    <property type="entry name" value="DnaB_bind"/>
    <property type="match status" value="1"/>
</dbReference>
<name>A0A7C0WSF8_9BACT</name>